<feature type="region of interest" description="Disordered" evidence="1">
    <location>
        <begin position="68"/>
        <end position="96"/>
    </location>
</feature>
<sequence length="989" mass="106834">MGPPQRPAGTPADLGECRRERLKLHTKQHSGQLTLQPIRLVRQLATLLPSEPSSSPVDPTLIAAVSHAAPTPRISSEQPRNTSHRASHVTATHERPLAREQRCADLPGIHDEFGGIGSNGTRRGSGACWGGRDVDQDEKGPEANKSATSPAWEKKLRLFLISLPLEIRKTILDAYNDIDVRRLDDAGKLRALKGVTLAAKACQEARMAEKQGDWAASIGAVGEEGFTGRVKAFVESHRAEFTRRAPRFPPAGKSTVLYQQTGHPLSLAAALRYECSTAVGGIWYFRSPLCSVSWQAGTFSSTLPFVRESDIILSTALHQFEGAGLRHLLSWQKQIRDAGGEMTIAGQGELDRGSTVHDKLKVIVRKTGILTIIITTGNMGAHGEGVEAQFCTDYAAAAAAPKSDETLVKIEFDLHDPATQGYQFLDALMRKDVNLRAKGLIVLMVPTLNKILTTPPPIDETFDRIRFENQQRKKLKLSLLPIEEDPRVKVVTQQYQLDKQLVAMVSRASTSPAIEAASRAPVDVVLEKRLILTIEEIEAVRRANEAHNRLVNSLFPPQKDSRDVATEKEHILALLNVEQDMEAALAADEVVESGGANKMVGELLKLDLDANPPTDSYLAHHPAIPGFQAGKSSSTTASPADAAGSLYDDLLARRSAGLKRASEADGTATTTQGGLRARYPQASYDRGAAKRVKLTEDRQNALYQPVIVTQIDYNTASPAATVPLPSDDSTVNAPSTEYRRCALRFLGDISVLPNAAGLSTSLLSSSSSSSSTVGLSRQLVKVSSEWVDSVLYVRMELSAKTGDPVSPASDDDSASLAADNKDSTVISILADPSLPFPFVTMPEIKRLFQAFIRRAYEMGESQVLVELLNEKQFRGVEFDSTSALGTAISSLPEPSPLRGVKKAFGATIRVLDWHLLARALTKLVGICALKTDDREYFHFASSPYRKKRKTKKTVAATGSATGDAKEGAGAAQDSDKAGDSDGSAAGLDE</sequence>
<evidence type="ECO:0000256" key="1">
    <source>
        <dbReference type="SAM" id="MobiDB-lite"/>
    </source>
</evidence>
<feature type="region of interest" description="Disordered" evidence="1">
    <location>
        <begin position="111"/>
        <end position="148"/>
    </location>
</feature>
<protein>
    <submittedName>
        <fullName evidence="2">Proteophosphoglycan ppg4</fullName>
    </submittedName>
</protein>
<dbReference type="EMBL" id="LCTV02000008">
    <property type="protein sequence ID" value="PRQ73303.1"/>
    <property type="molecule type" value="Genomic_DNA"/>
</dbReference>
<organism evidence="2 3">
    <name type="scientific">Rhodotorula toruloides</name>
    <name type="common">Yeast</name>
    <name type="synonym">Rhodosporidium toruloides</name>
    <dbReference type="NCBI Taxonomy" id="5286"/>
    <lineage>
        <taxon>Eukaryota</taxon>
        <taxon>Fungi</taxon>
        <taxon>Dikarya</taxon>
        <taxon>Basidiomycota</taxon>
        <taxon>Pucciniomycotina</taxon>
        <taxon>Microbotryomycetes</taxon>
        <taxon>Sporidiobolales</taxon>
        <taxon>Sporidiobolaceae</taxon>
        <taxon>Rhodotorula</taxon>
    </lineage>
</organism>
<name>A0A2T0A5M0_RHOTO</name>
<accession>A0A2T0A5M0</accession>
<feature type="region of interest" description="Disordered" evidence="1">
    <location>
        <begin position="946"/>
        <end position="989"/>
    </location>
</feature>
<reference evidence="2 3" key="1">
    <citation type="journal article" date="2018" name="Elife">
        <title>Functional genomics of lipid metabolism in the oleaginous yeast Rhodosporidium toruloides.</title>
        <authorList>
            <person name="Coradetti S.T."/>
            <person name="Pinel D."/>
            <person name="Geiselman G."/>
            <person name="Ito M."/>
            <person name="Mondo S."/>
            <person name="Reilly M.C."/>
            <person name="Cheng Y.F."/>
            <person name="Bauer S."/>
            <person name="Grigoriev I."/>
            <person name="Gladden J.M."/>
            <person name="Simmons B.A."/>
            <person name="Brem R."/>
            <person name="Arkin A.P."/>
            <person name="Skerker J.M."/>
        </authorList>
    </citation>
    <scope>NUCLEOTIDE SEQUENCE [LARGE SCALE GENOMIC DNA]</scope>
    <source>
        <strain evidence="2 3">NBRC 0880</strain>
    </source>
</reference>
<evidence type="ECO:0000313" key="2">
    <source>
        <dbReference type="EMBL" id="PRQ73303.1"/>
    </source>
</evidence>
<feature type="compositionally biased region" description="Low complexity" evidence="1">
    <location>
        <begin position="980"/>
        <end position="989"/>
    </location>
</feature>
<feature type="compositionally biased region" description="Basic and acidic residues" evidence="1">
    <location>
        <begin position="132"/>
        <end position="142"/>
    </location>
</feature>
<dbReference type="AlphaFoldDB" id="A0A2T0A5M0"/>
<dbReference type="Proteomes" id="UP000239560">
    <property type="component" value="Unassembled WGS sequence"/>
</dbReference>
<feature type="region of interest" description="Disordered" evidence="1">
    <location>
        <begin position="658"/>
        <end position="681"/>
    </location>
</feature>
<dbReference type="OrthoDB" id="2522402at2759"/>
<evidence type="ECO:0000313" key="3">
    <source>
        <dbReference type="Proteomes" id="UP000239560"/>
    </source>
</evidence>
<comment type="caution">
    <text evidence="2">The sequence shown here is derived from an EMBL/GenBank/DDBJ whole genome shotgun (WGS) entry which is preliminary data.</text>
</comment>
<proteinExistence type="predicted"/>
<gene>
    <name evidence="2" type="ORF">AAT19DRAFT_16056</name>
</gene>